<dbReference type="AlphaFoldDB" id="A0AAE0NVF0"/>
<protein>
    <submittedName>
        <fullName evidence="1">Uncharacterized protein</fullName>
    </submittedName>
</protein>
<name>A0AAE0NVF0_SORBR</name>
<gene>
    <name evidence="1" type="ORF">B0T20DRAFT_397908</name>
</gene>
<evidence type="ECO:0000313" key="2">
    <source>
        <dbReference type="Proteomes" id="UP001281003"/>
    </source>
</evidence>
<sequence length="167" mass="19824">MPVNFNKYFEELGEVPAGYRGAPGNCVKIIILKDLLNVKPKINDIINRKSATFIANEFIYNDLDNGVRFTKSPTGFSNTELIFNWLKYFNYYSFYLSLIFTKLREEDNYKFPNLNKGINIRNIPSVKRIYYIFIIDSFNNYYNFEVKVTFIKELKVYRLLNRSRVLS</sequence>
<evidence type="ECO:0000313" key="1">
    <source>
        <dbReference type="EMBL" id="KAK3388396.1"/>
    </source>
</evidence>
<comment type="caution">
    <text evidence="1">The sequence shown here is derived from an EMBL/GenBank/DDBJ whole genome shotgun (WGS) entry which is preliminary data.</text>
</comment>
<accession>A0AAE0NVF0</accession>
<proteinExistence type="predicted"/>
<reference evidence="1" key="2">
    <citation type="submission" date="2023-07" db="EMBL/GenBank/DDBJ databases">
        <authorList>
            <consortium name="Lawrence Berkeley National Laboratory"/>
            <person name="Haridas S."/>
            <person name="Hensen N."/>
            <person name="Bonometti L."/>
            <person name="Westerberg I."/>
            <person name="Brannstrom I.O."/>
            <person name="Guillou S."/>
            <person name="Cros-Aarteil S."/>
            <person name="Calhoun S."/>
            <person name="Kuo A."/>
            <person name="Mondo S."/>
            <person name="Pangilinan J."/>
            <person name="Riley R."/>
            <person name="LaButti K."/>
            <person name="Andreopoulos B."/>
            <person name="Lipzen A."/>
            <person name="Chen C."/>
            <person name="Yanf M."/>
            <person name="Daum C."/>
            <person name="Ng V."/>
            <person name="Clum A."/>
            <person name="Steindorff A."/>
            <person name="Ohm R."/>
            <person name="Martin F."/>
            <person name="Silar P."/>
            <person name="Natvig D."/>
            <person name="Lalanne C."/>
            <person name="Gautier V."/>
            <person name="Ament-velasquez S.L."/>
            <person name="Kruys A."/>
            <person name="Hutchinson M.I."/>
            <person name="Powell A.J."/>
            <person name="Barry K."/>
            <person name="Miller A.N."/>
            <person name="Grigoriev I.V."/>
            <person name="Debuchy R."/>
            <person name="Gladieux P."/>
            <person name="Thoren M.H."/>
            <person name="Johannesson H."/>
        </authorList>
    </citation>
    <scope>NUCLEOTIDE SEQUENCE</scope>
    <source>
        <strain evidence="1">FGSC 1904</strain>
    </source>
</reference>
<dbReference type="EMBL" id="JAUTDP010000016">
    <property type="protein sequence ID" value="KAK3388396.1"/>
    <property type="molecule type" value="Genomic_DNA"/>
</dbReference>
<organism evidence="1 2">
    <name type="scientific">Sordaria brevicollis</name>
    <dbReference type="NCBI Taxonomy" id="83679"/>
    <lineage>
        <taxon>Eukaryota</taxon>
        <taxon>Fungi</taxon>
        <taxon>Dikarya</taxon>
        <taxon>Ascomycota</taxon>
        <taxon>Pezizomycotina</taxon>
        <taxon>Sordariomycetes</taxon>
        <taxon>Sordariomycetidae</taxon>
        <taxon>Sordariales</taxon>
        <taxon>Sordariaceae</taxon>
        <taxon>Sordaria</taxon>
    </lineage>
</organism>
<reference evidence="1" key="1">
    <citation type="journal article" date="2023" name="Mol. Phylogenet. Evol.">
        <title>Genome-scale phylogeny and comparative genomics of the fungal order Sordariales.</title>
        <authorList>
            <person name="Hensen N."/>
            <person name="Bonometti L."/>
            <person name="Westerberg I."/>
            <person name="Brannstrom I.O."/>
            <person name="Guillou S."/>
            <person name="Cros-Aarteil S."/>
            <person name="Calhoun S."/>
            <person name="Haridas S."/>
            <person name="Kuo A."/>
            <person name="Mondo S."/>
            <person name="Pangilinan J."/>
            <person name="Riley R."/>
            <person name="LaButti K."/>
            <person name="Andreopoulos B."/>
            <person name="Lipzen A."/>
            <person name="Chen C."/>
            <person name="Yan M."/>
            <person name="Daum C."/>
            <person name="Ng V."/>
            <person name="Clum A."/>
            <person name="Steindorff A."/>
            <person name="Ohm R.A."/>
            <person name="Martin F."/>
            <person name="Silar P."/>
            <person name="Natvig D.O."/>
            <person name="Lalanne C."/>
            <person name="Gautier V."/>
            <person name="Ament-Velasquez S.L."/>
            <person name="Kruys A."/>
            <person name="Hutchinson M.I."/>
            <person name="Powell A.J."/>
            <person name="Barry K."/>
            <person name="Miller A.N."/>
            <person name="Grigoriev I.V."/>
            <person name="Debuchy R."/>
            <person name="Gladieux P."/>
            <person name="Hiltunen Thoren M."/>
            <person name="Johannesson H."/>
        </authorList>
    </citation>
    <scope>NUCLEOTIDE SEQUENCE</scope>
    <source>
        <strain evidence="1">FGSC 1904</strain>
    </source>
</reference>
<dbReference type="Proteomes" id="UP001281003">
    <property type="component" value="Unassembled WGS sequence"/>
</dbReference>
<keyword evidence="2" id="KW-1185">Reference proteome</keyword>